<evidence type="ECO:0000313" key="3">
    <source>
        <dbReference type="Proteomes" id="UP000244193"/>
    </source>
</evidence>
<proteinExistence type="predicted"/>
<protein>
    <submittedName>
        <fullName evidence="2">Uncharacterized protein</fullName>
    </submittedName>
</protein>
<evidence type="ECO:0000256" key="1">
    <source>
        <dbReference type="SAM" id="Phobius"/>
    </source>
</evidence>
<keyword evidence="1" id="KW-0472">Membrane</keyword>
<feature type="transmembrane region" description="Helical" evidence="1">
    <location>
        <begin position="40"/>
        <end position="62"/>
    </location>
</feature>
<dbReference type="EMBL" id="CP028811">
    <property type="protein sequence ID" value="AWA29128.1"/>
    <property type="molecule type" value="Genomic_DNA"/>
</dbReference>
<dbReference type="AlphaFoldDB" id="A0A2S0RCZ4"/>
<accession>A0A2S0RCZ4</accession>
<sequence>MSERWKFQIRTGVFWGVFMSFFQLLFEMKRTPVTTQLSDVGFYVATLAQILVGIFVVGYFSWTSRPKKS</sequence>
<dbReference type="Proteomes" id="UP000244193">
    <property type="component" value="Chromosome"/>
</dbReference>
<keyword evidence="3" id="KW-1185">Reference proteome</keyword>
<organism evidence="2 3">
    <name type="scientific">Flavobacterium magnum</name>
    <dbReference type="NCBI Taxonomy" id="2162713"/>
    <lineage>
        <taxon>Bacteria</taxon>
        <taxon>Pseudomonadati</taxon>
        <taxon>Bacteroidota</taxon>
        <taxon>Flavobacteriia</taxon>
        <taxon>Flavobacteriales</taxon>
        <taxon>Flavobacteriaceae</taxon>
        <taxon>Flavobacterium</taxon>
    </lineage>
</organism>
<gene>
    <name evidence="2" type="ORF">HYN48_02955</name>
</gene>
<evidence type="ECO:0000313" key="2">
    <source>
        <dbReference type="EMBL" id="AWA29128.1"/>
    </source>
</evidence>
<dbReference type="KEGG" id="fmg:HYN48_02955"/>
<keyword evidence="1" id="KW-0812">Transmembrane</keyword>
<feature type="transmembrane region" description="Helical" evidence="1">
    <location>
        <begin position="12"/>
        <end position="28"/>
    </location>
</feature>
<reference evidence="2 3" key="1">
    <citation type="submission" date="2018-04" db="EMBL/GenBank/DDBJ databases">
        <title>Genome sequencing of Flavobacterium sp. HYN0048.</title>
        <authorList>
            <person name="Yi H."/>
            <person name="Baek C."/>
        </authorList>
    </citation>
    <scope>NUCLEOTIDE SEQUENCE [LARGE SCALE GENOMIC DNA]</scope>
    <source>
        <strain evidence="2 3">HYN0048</strain>
    </source>
</reference>
<keyword evidence="1" id="KW-1133">Transmembrane helix</keyword>
<name>A0A2S0RCZ4_9FLAO</name>